<evidence type="ECO:0000313" key="1">
    <source>
        <dbReference type="EMBL" id="GFN85995.1"/>
    </source>
</evidence>
<gene>
    <name evidence="1" type="ORF">PoB_001250100</name>
</gene>
<dbReference type="Proteomes" id="UP000735302">
    <property type="component" value="Unassembled WGS sequence"/>
</dbReference>
<organism evidence="1 2">
    <name type="scientific">Plakobranchus ocellatus</name>
    <dbReference type="NCBI Taxonomy" id="259542"/>
    <lineage>
        <taxon>Eukaryota</taxon>
        <taxon>Metazoa</taxon>
        <taxon>Spiralia</taxon>
        <taxon>Lophotrochozoa</taxon>
        <taxon>Mollusca</taxon>
        <taxon>Gastropoda</taxon>
        <taxon>Heterobranchia</taxon>
        <taxon>Euthyneura</taxon>
        <taxon>Panpulmonata</taxon>
        <taxon>Sacoglossa</taxon>
        <taxon>Placobranchoidea</taxon>
        <taxon>Plakobranchidae</taxon>
        <taxon>Plakobranchus</taxon>
    </lineage>
</organism>
<proteinExistence type="predicted"/>
<keyword evidence="2" id="KW-1185">Reference proteome</keyword>
<reference evidence="1 2" key="1">
    <citation type="journal article" date="2021" name="Elife">
        <title>Chloroplast acquisition without the gene transfer in kleptoplastic sea slugs, Plakobranchus ocellatus.</title>
        <authorList>
            <person name="Maeda T."/>
            <person name="Takahashi S."/>
            <person name="Yoshida T."/>
            <person name="Shimamura S."/>
            <person name="Takaki Y."/>
            <person name="Nagai Y."/>
            <person name="Toyoda A."/>
            <person name="Suzuki Y."/>
            <person name="Arimoto A."/>
            <person name="Ishii H."/>
            <person name="Satoh N."/>
            <person name="Nishiyama T."/>
            <person name="Hasebe M."/>
            <person name="Maruyama T."/>
            <person name="Minagawa J."/>
            <person name="Obokata J."/>
            <person name="Shigenobu S."/>
        </authorList>
    </citation>
    <scope>NUCLEOTIDE SEQUENCE [LARGE SCALE GENOMIC DNA]</scope>
</reference>
<sequence length="102" mass="11495">MPKDAIAGCCLTVASSPNQVPLQRSVVNKQNARGTSWAVIRESTVLSKQEGKARLHTHTFLAPSLLAWESSVFYHFPTRLSLRSRWQPSGMWRLLFCLQALK</sequence>
<evidence type="ECO:0000313" key="2">
    <source>
        <dbReference type="Proteomes" id="UP000735302"/>
    </source>
</evidence>
<dbReference type="AlphaFoldDB" id="A0AAV3YRP9"/>
<dbReference type="EMBL" id="BLXT01001485">
    <property type="protein sequence ID" value="GFN85995.1"/>
    <property type="molecule type" value="Genomic_DNA"/>
</dbReference>
<comment type="caution">
    <text evidence="1">The sequence shown here is derived from an EMBL/GenBank/DDBJ whole genome shotgun (WGS) entry which is preliminary data.</text>
</comment>
<protein>
    <submittedName>
        <fullName evidence="1">Uncharacterized protein</fullName>
    </submittedName>
</protein>
<accession>A0AAV3YRP9</accession>
<name>A0AAV3YRP9_9GAST</name>